<feature type="transmembrane region" description="Helical" evidence="14">
    <location>
        <begin position="107"/>
        <end position="131"/>
    </location>
</feature>
<dbReference type="GO" id="GO:0016020">
    <property type="term" value="C:membrane"/>
    <property type="evidence" value="ECO:0007669"/>
    <property type="project" value="UniProtKB-SubCell"/>
</dbReference>
<keyword evidence="10" id="KW-1207">Sterol metabolism</keyword>
<protein>
    <recommendedName>
        <fullName evidence="15">EXPERA domain-containing protein</fullName>
    </recommendedName>
</protein>
<evidence type="ECO:0000256" key="6">
    <source>
        <dbReference type="ARBA" id="ARBA00022989"/>
    </source>
</evidence>
<evidence type="ECO:0000256" key="4">
    <source>
        <dbReference type="ARBA" id="ARBA00022692"/>
    </source>
</evidence>
<dbReference type="InterPro" id="IPR007905">
    <property type="entry name" value="EBP"/>
</dbReference>
<evidence type="ECO:0000256" key="13">
    <source>
        <dbReference type="PROSITE-ProRule" id="PRU01087"/>
    </source>
</evidence>
<keyword evidence="6 13" id="KW-1133">Transmembrane helix</keyword>
<feature type="transmembrane region" description="Helical" evidence="14">
    <location>
        <begin position="138"/>
        <end position="158"/>
    </location>
</feature>
<dbReference type="GO" id="GO:0047750">
    <property type="term" value="F:cholestenol delta-isomerase activity"/>
    <property type="evidence" value="ECO:0007669"/>
    <property type="project" value="InterPro"/>
</dbReference>
<keyword evidence="8" id="KW-0443">Lipid metabolism</keyword>
<evidence type="ECO:0000256" key="9">
    <source>
        <dbReference type="ARBA" id="ARBA00023136"/>
    </source>
</evidence>
<feature type="transmembrane region" description="Helical" evidence="14">
    <location>
        <begin position="23"/>
        <end position="45"/>
    </location>
</feature>
<dbReference type="GO" id="GO:0005783">
    <property type="term" value="C:endoplasmic reticulum"/>
    <property type="evidence" value="ECO:0007669"/>
    <property type="project" value="TreeGrafter"/>
</dbReference>
<keyword evidence="17" id="KW-1185">Reference proteome</keyword>
<keyword evidence="12" id="KW-0413">Isomerase</keyword>
<keyword evidence="5" id="KW-0752">Steroid biosynthesis</keyword>
<organism evidence="16">
    <name type="scientific">Absidia glauca</name>
    <name type="common">Pin mould</name>
    <dbReference type="NCBI Taxonomy" id="4829"/>
    <lineage>
        <taxon>Eukaryota</taxon>
        <taxon>Fungi</taxon>
        <taxon>Fungi incertae sedis</taxon>
        <taxon>Mucoromycota</taxon>
        <taxon>Mucoromycotina</taxon>
        <taxon>Mucoromycetes</taxon>
        <taxon>Mucorales</taxon>
        <taxon>Cunninghamellaceae</taxon>
        <taxon>Absidia</taxon>
    </lineage>
</organism>
<keyword evidence="3" id="KW-0444">Lipid biosynthesis</keyword>
<evidence type="ECO:0000256" key="10">
    <source>
        <dbReference type="ARBA" id="ARBA00023166"/>
    </source>
</evidence>
<evidence type="ECO:0000256" key="12">
    <source>
        <dbReference type="ARBA" id="ARBA00023235"/>
    </source>
</evidence>
<comment type="similarity">
    <text evidence="2">Belongs to the EBP family.</text>
</comment>
<proteinExistence type="inferred from homology"/>
<dbReference type="STRING" id="4829.A0A168QL03"/>
<evidence type="ECO:0000256" key="2">
    <source>
        <dbReference type="ARBA" id="ARBA00008337"/>
    </source>
</evidence>
<dbReference type="Pfam" id="PF05241">
    <property type="entry name" value="EBP"/>
    <property type="match status" value="1"/>
</dbReference>
<gene>
    <name evidence="16" type="primary">ABSGL_10853.1 scaffold 12033</name>
</gene>
<evidence type="ECO:0000256" key="5">
    <source>
        <dbReference type="ARBA" id="ARBA00022955"/>
    </source>
</evidence>
<dbReference type="AlphaFoldDB" id="A0A168QL03"/>
<keyword evidence="4 13" id="KW-0812">Transmembrane</keyword>
<evidence type="ECO:0000256" key="7">
    <source>
        <dbReference type="ARBA" id="ARBA00023011"/>
    </source>
</evidence>
<dbReference type="PANTHER" id="PTHR14207">
    <property type="entry name" value="STEROL ISOMERASE"/>
    <property type="match status" value="1"/>
</dbReference>
<evidence type="ECO:0000313" key="16">
    <source>
        <dbReference type="EMBL" id="SAM04987.1"/>
    </source>
</evidence>
<feature type="transmembrane region" description="Helical" evidence="14">
    <location>
        <begin position="52"/>
        <end position="75"/>
    </location>
</feature>
<sequence>MSSHPYYPRHLILTDYEPNQRSMLYLLMVVGGLLGSIALGSWYAASRKNRPGALYFVWFMICGLLHCCFESYWLWHHTDITSRTDLFAELWKEYAHGDSRYLTSDPLVITLETITVFVWGPLCFLSAWAWWQNWASHLLYQLVASVGHLFSCSLYFILDFPDFANCDPHAFYFWIYFVAFNAPWILVPGTVIFRNGRRILLSLDPHTSTTKKNH</sequence>
<evidence type="ECO:0000256" key="11">
    <source>
        <dbReference type="ARBA" id="ARBA00023221"/>
    </source>
</evidence>
<dbReference type="Proteomes" id="UP000078561">
    <property type="component" value="Unassembled WGS sequence"/>
</dbReference>
<evidence type="ECO:0000259" key="15">
    <source>
        <dbReference type="PROSITE" id="PS51751"/>
    </source>
</evidence>
<evidence type="ECO:0000256" key="14">
    <source>
        <dbReference type="SAM" id="Phobius"/>
    </source>
</evidence>
<dbReference type="PROSITE" id="PS51751">
    <property type="entry name" value="EXPERA"/>
    <property type="match status" value="1"/>
</dbReference>
<evidence type="ECO:0000256" key="1">
    <source>
        <dbReference type="ARBA" id="ARBA00004141"/>
    </source>
</evidence>
<keyword evidence="7" id="KW-0756">Sterol biosynthesis</keyword>
<dbReference type="InParanoid" id="A0A168QL03"/>
<reference evidence="16" key="1">
    <citation type="submission" date="2016-04" db="EMBL/GenBank/DDBJ databases">
        <authorList>
            <person name="Evans L.H."/>
            <person name="Alamgir A."/>
            <person name="Owens N."/>
            <person name="Weber N.D."/>
            <person name="Virtaneva K."/>
            <person name="Barbian K."/>
            <person name="Babar A."/>
            <person name="Rosenke K."/>
        </authorList>
    </citation>
    <scope>NUCLEOTIDE SEQUENCE [LARGE SCALE GENOMIC DNA]</scope>
    <source>
        <strain evidence="16">CBS 101.48</strain>
    </source>
</reference>
<dbReference type="GO" id="GO:0004769">
    <property type="term" value="F:steroid Delta-isomerase activity"/>
    <property type="evidence" value="ECO:0007669"/>
    <property type="project" value="TreeGrafter"/>
</dbReference>
<dbReference type="InterPro" id="IPR033118">
    <property type="entry name" value="EXPERA"/>
</dbReference>
<feature type="transmembrane region" description="Helical" evidence="14">
    <location>
        <begin position="170"/>
        <end position="193"/>
    </location>
</feature>
<keyword evidence="11" id="KW-0753">Steroid metabolism</keyword>
<evidence type="ECO:0000256" key="8">
    <source>
        <dbReference type="ARBA" id="ARBA00023098"/>
    </source>
</evidence>
<dbReference type="GO" id="GO:0000247">
    <property type="term" value="F:C-8 sterol isomerase activity"/>
    <property type="evidence" value="ECO:0007669"/>
    <property type="project" value="TreeGrafter"/>
</dbReference>
<accession>A0A168QL03</accession>
<dbReference type="EMBL" id="LT554417">
    <property type="protein sequence ID" value="SAM04987.1"/>
    <property type="molecule type" value="Genomic_DNA"/>
</dbReference>
<evidence type="ECO:0000256" key="3">
    <source>
        <dbReference type="ARBA" id="ARBA00022516"/>
    </source>
</evidence>
<dbReference type="PANTHER" id="PTHR14207:SF0">
    <property type="entry name" value="3-BETA-HYDROXYSTEROID-DELTA(8),DELTA(7)-ISOMERASE"/>
    <property type="match status" value="1"/>
</dbReference>
<dbReference type="OrthoDB" id="58557at2759"/>
<dbReference type="GO" id="GO:0016126">
    <property type="term" value="P:sterol biosynthetic process"/>
    <property type="evidence" value="ECO:0007669"/>
    <property type="project" value="UniProtKB-KW"/>
</dbReference>
<comment type="subcellular location">
    <subcellularLocation>
        <location evidence="1">Membrane</location>
        <topology evidence="1">Multi-pass membrane protein</topology>
    </subcellularLocation>
</comment>
<name>A0A168QL03_ABSGL</name>
<evidence type="ECO:0000313" key="17">
    <source>
        <dbReference type="Proteomes" id="UP000078561"/>
    </source>
</evidence>
<feature type="domain" description="EXPERA" evidence="15">
    <location>
        <begin position="51"/>
        <end position="192"/>
    </location>
</feature>
<keyword evidence="9 13" id="KW-0472">Membrane</keyword>
<dbReference type="OMA" id="VIEGWFC"/>